<organism evidence="1 2">
    <name type="scientific">Paenibacillus rhizosphaerae</name>
    <dbReference type="NCBI Taxonomy" id="297318"/>
    <lineage>
        <taxon>Bacteria</taxon>
        <taxon>Bacillati</taxon>
        <taxon>Bacillota</taxon>
        <taxon>Bacilli</taxon>
        <taxon>Bacillales</taxon>
        <taxon>Paenibacillaceae</taxon>
        <taxon>Paenibacillus</taxon>
    </lineage>
</organism>
<name>A0A1R1EPB4_9BACL</name>
<protein>
    <recommendedName>
        <fullName evidence="3">CobQ/CobB/MinD/ParA nucleotide binding domain-containing protein</fullName>
    </recommendedName>
</protein>
<gene>
    <name evidence="1" type="ORF">BK138_17755</name>
</gene>
<dbReference type="SUPFAM" id="SSF52540">
    <property type="entry name" value="P-loop containing nucleoside triphosphate hydrolases"/>
    <property type="match status" value="1"/>
</dbReference>
<proteinExistence type="predicted"/>
<dbReference type="STRING" id="297318.BK138_17755"/>
<reference evidence="1 2" key="1">
    <citation type="submission" date="2016-11" db="EMBL/GenBank/DDBJ databases">
        <title>Paenibacillus species isolates.</title>
        <authorList>
            <person name="Beno S.M."/>
        </authorList>
    </citation>
    <scope>NUCLEOTIDE SEQUENCE [LARGE SCALE GENOMIC DNA]</scope>
    <source>
        <strain evidence="1 2">FSL R5-0378</strain>
    </source>
</reference>
<sequence>MSTVAFWSPLEGGSGSSAHAAAAAACLGLEYRLRVLLGHGGTAGERVEGAFRSSRLVLDHSLVSFHDHGMDALERLAVNRRLFRDNFRDYTIPVLPERLDLVQGNDRRGGTLPGYRGQSVQSIVTIANQCYDLVLLDAGCGMGAAGDPGDGTMLEQADLIVISLTQSVQGLEHFFSGRHYPDQLKDKPVILVLGRYDKESHCTLHNIKRRFGYKGILHGVPYNTDFMDAWNMHGVMNYMQRSRNLNDRHPAAHFYGSIRQLAKDLMNMLEIPALKMVGRGA</sequence>
<dbReference type="Gene3D" id="3.40.50.300">
    <property type="entry name" value="P-loop containing nucleotide triphosphate hydrolases"/>
    <property type="match status" value="1"/>
</dbReference>
<dbReference type="AlphaFoldDB" id="A0A1R1EPB4"/>
<evidence type="ECO:0008006" key="3">
    <source>
        <dbReference type="Google" id="ProtNLM"/>
    </source>
</evidence>
<dbReference type="EMBL" id="MRTP01000004">
    <property type="protein sequence ID" value="OMF53673.1"/>
    <property type="molecule type" value="Genomic_DNA"/>
</dbReference>
<dbReference type="InterPro" id="IPR027417">
    <property type="entry name" value="P-loop_NTPase"/>
</dbReference>
<accession>A0A1R1EPB4</accession>
<keyword evidence="2" id="KW-1185">Reference proteome</keyword>
<dbReference type="Proteomes" id="UP000187172">
    <property type="component" value="Unassembled WGS sequence"/>
</dbReference>
<dbReference type="RefSeq" id="WP_076171294.1">
    <property type="nucleotide sequence ID" value="NZ_MRTP01000004.1"/>
</dbReference>
<evidence type="ECO:0000313" key="2">
    <source>
        <dbReference type="Proteomes" id="UP000187172"/>
    </source>
</evidence>
<comment type="caution">
    <text evidence="1">The sequence shown here is derived from an EMBL/GenBank/DDBJ whole genome shotgun (WGS) entry which is preliminary data.</text>
</comment>
<evidence type="ECO:0000313" key="1">
    <source>
        <dbReference type="EMBL" id="OMF53673.1"/>
    </source>
</evidence>